<evidence type="ECO:0000313" key="3">
    <source>
        <dbReference type="Proteomes" id="UP000030645"/>
    </source>
</evidence>
<dbReference type="AlphaFoldDB" id="W9QWY9"/>
<organism evidence="2 3">
    <name type="scientific">Morus notabilis</name>
    <dbReference type="NCBI Taxonomy" id="981085"/>
    <lineage>
        <taxon>Eukaryota</taxon>
        <taxon>Viridiplantae</taxon>
        <taxon>Streptophyta</taxon>
        <taxon>Embryophyta</taxon>
        <taxon>Tracheophyta</taxon>
        <taxon>Spermatophyta</taxon>
        <taxon>Magnoliopsida</taxon>
        <taxon>eudicotyledons</taxon>
        <taxon>Gunneridae</taxon>
        <taxon>Pentapetalae</taxon>
        <taxon>rosids</taxon>
        <taxon>fabids</taxon>
        <taxon>Rosales</taxon>
        <taxon>Moraceae</taxon>
        <taxon>Moreae</taxon>
        <taxon>Morus</taxon>
    </lineage>
</organism>
<name>W9QWY9_9ROSA</name>
<dbReference type="EMBL" id="KE343792">
    <property type="protein sequence ID" value="EXB41186.1"/>
    <property type="molecule type" value="Genomic_DNA"/>
</dbReference>
<gene>
    <name evidence="2" type="ORF">L484_005221</name>
</gene>
<evidence type="ECO:0000256" key="1">
    <source>
        <dbReference type="SAM" id="MobiDB-lite"/>
    </source>
</evidence>
<dbReference type="Proteomes" id="UP000030645">
    <property type="component" value="Unassembled WGS sequence"/>
</dbReference>
<sequence length="140" mass="16245">MKRANIAGPERSGDLVGDDQARGDPAAESQPNHPRHPQSHPPWHRHCFLFFFYSGFSSLSLLVFQSKPNKLLWDLKRTHEESDPTFLLGKRSRKEIQKVKWKKIEANQFYNEVLRLDALFSIGDRTKSKNCNKTAIDRIK</sequence>
<accession>W9QWY9</accession>
<feature type="region of interest" description="Disordered" evidence="1">
    <location>
        <begin position="1"/>
        <end position="40"/>
    </location>
</feature>
<evidence type="ECO:0000313" key="2">
    <source>
        <dbReference type="EMBL" id="EXB41186.1"/>
    </source>
</evidence>
<keyword evidence="3" id="KW-1185">Reference proteome</keyword>
<proteinExistence type="predicted"/>
<reference evidence="3" key="1">
    <citation type="submission" date="2013-01" db="EMBL/GenBank/DDBJ databases">
        <title>Draft Genome Sequence of a Mulberry Tree, Morus notabilis C.K. Schneid.</title>
        <authorList>
            <person name="He N."/>
            <person name="Zhao S."/>
        </authorList>
    </citation>
    <scope>NUCLEOTIDE SEQUENCE</scope>
</reference>
<protein>
    <submittedName>
        <fullName evidence="2">Uncharacterized protein</fullName>
    </submittedName>
</protein>